<evidence type="ECO:0000313" key="2">
    <source>
        <dbReference type="EMBL" id="JAH98859.1"/>
    </source>
</evidence>
<name>A0A0E9X8D7_ANGAN</name>
<accession>A0A0E9X8D7</accession>
<dbReference type="AlphaFoldDB" id="A0A0E9X8D7"/>
<reference evidence="2" key="2">
    <citation type="journal article" date="2015" name="Fish Shellfish Immunol.">
        <title>Early steps in the European eel (Anguilla anguilla)-Vibrio vulnificus interaction in the gills: Role of the RtxA13 toxin.</title>
        <authorList>
            <person name="Callol A."/>
            <person name="Pajuelo D."/>
            <person name="Ebbesson L."/>
            <person name="Teles M."/>
            <person name="MacKenzie S."/>
            <person name="Amaro C."/>
        </authorList>
    </citation>
    <scope>NUCLEOTIDE SEQUENCE</scope>
</reference>
<protein>
    <recommendedName>
        <fullName evidence="3">Secreted protein</fullName>
    </recommendedName>
</protein>
<sequence length="69" mass="7723">MYHLFLEAILRLTLILGLFCLAERTGQLSLRKGGSMLCMLDLEVEGHTLQVYHIRNSGPLCQDVPLAPL</sequence>
<evidence type="ECO:0000256" key="1">
    <source>
        <dbReference type="SAM" id="SignalP"/>
    </source>
</evidence>
<proteinExistence type="predicted"/>
<keyword evidence="1" id="KW-0732">Signal</keyword>
<reference evidence="2" key="1">
    <citation type="submission" date="2014-11" db="EMBL/GenBank/DDBJ databases">
        <authorList>
            <person name="Amaro Gonzalez C."/>
        </authorList>
    </citation>
    <scope>NUCLEOTIDE SEQUENCE</scope>
</reference>
<organism evidence="2">
    <name type="scientific">Anguilla anguilla</name>
    <name type="common">European freshwater eel</name>
    <name type="synonym">Muraena anguilla</name>
    <dbReference type="NCBI Taxonomy" id="7936"/>
    <lineage>
        <taxon>Eukaryota</taxon>
        <taxon>Metazoa</taxon>
        <taxon>Chordata</taxon>
        <taxon>Craniata</taxon>
        <taxon>Vertebrata</taxon>
        <taxon>Euteleostomi</taxon>
        <taxon>Actinopterygii</taxon>
        <taxon>Neopterygii</taxon>
        <taxon>Teleostei</taxon>
        <taxon>Anguilliformes</taxon>
        <taxon>Anguillidae</taxon>
        <taxon>Anguilla</taxon>
    </lineage>
</organism>
<dbReference type="EMBL" id="GBXM01009718">
    <property type="protein sequence ID" value="JAH98859.1"/>
    <property type="molecule type" value="Transcribed_RNA"/>
</dbReference>
<feature type="chain" id="PRO_5002434885" description="Secreted protein" evidence="1">
    <location>
        <begin position="23"/>
        <end position="69"/>
    </location>
</feature>
<evidence type="ECO:0008006" key="3">
    <source>
        <dbReference type="Google" id="ProtNLM"/>
    </source>
</evidence>
<feature type="signal peptide" evidence="1">
    <location>
        <begin position="1"/>
        <end position="22"/>
    </location>
</feature>